<proteinExistence type="predicted"/>
<reference evidence="3" key="3">
    <citation type="journal article" date="2017" name="Nature">
        <title>Genome sequence of the progenitor of the wheat D genome Aegilops tauschii.</title>
        <authorList>
            <person name="Luo M.C."/>
            <person name="Gu Y.Q."/>
            <person name="Puiu D."/>
            <person name="Wang H."/>
            <person name="Twardziok S.O."/>
            <person name="Deal K.R."/>
            <person name="Huo N."/>
            <person name="Zhu T."/>
            <person name="Wang L."/>
            <person name="Wang Y."/>
            <person name="McGuire P.E."/>
            <person name="Liu S."/>
            <person name="Long H."/>
            <person name="Ramasamy R.K."/>
            <person name="Rodriguez J.C."/>
            <person name="Van S.L."/>
            <person name="Yuan L."/>
            <person name="Wang Z."/>
            <person name="Xia Z."/>
            <person name="Xiao L."/>
            <person name="Anderson O.D."/>
            <person name="Ouyang S."/>
            <person name="Liang Y."/>
            <person name="Zimin A.V."/>
            <person name="Pertea G."/>
            <person name="Qi P."/>
            <person name="Bennetzen J.L."/>
            <person name="Dai X."/>
            <person name="Dawson M.W."/>
            <person name="Muller H.G."/>
            <person name="Kugler K."/>
            <person name="Rivarola-Duarte L."/>
            <person name="Spannagl M."/>
            <person name="Mayer K.F.X."/>
            <person name="Lu F.H."/>
            <person name="Bevan M.W."/>
            <person name="Leroy P."/>
            <person name="Li P."/>
            <person name="You F.M."/>
            <person name="Sun Q."/>
            <person name="Liu Z."/>
            <person name="Lyons E."/>
            <person name="Wicker T."/>
            <person name="Salzberg S.L."/>
            <person name="Devos K.M."/>
            <person name="Dvorak J."/>
        </authorList>
    </citation>
    <scope>NUCLEOTIDE SEQUENCE [LARGE SCALE GENOMIC DNA]</scope>
    <source>
        <strain evidence="3">cv. AL8/78</strain>
    </source>
</reference>
<dbReference type="Gramene" id="AET3Gv20286300.1">
    <property type="protein sequence ID" value="AET3Gv20286300.1"/>
    <property type="gene ID" value="AET3Gv20286300"/>
</dbReference>
<reference evidence="4" key="1">
    <citation type="journal article" date="2014" name="Science">
        <title>Ancient hybridizations among the ancestral genomes of bread wheat.</title>
        <authorList>
            <consortium name="International Wheat Genome Sequencing Consortium,"/>
            <person name="Marcussen T."/>
            <person name="Sandve S.R."/>
            <person name="Heier L."/>
            <person name="Spannagl M."/>
            <person name="Pfeifer M."/>
            <person name="Jakobsen K.S."/>
            <person name="Wulff B.B."/>
            <person name="Steuernagel B."/>
            <person name="Mayer K.F."/>
            <person name="Olsen O.A."/>
        </authorList>
    </citation>
    <scope>NUCLEOTIDE SEQUENCE [LARGE SCALE GENOMIC DNA]</scope>
    <source>
        <strain evidence="4">cv. AL8/78</strain>
    </source>
</reference>
<reference evidence="3" key="5">
    <citation type="journal article" date="2021" name="G3 (Bethesda)">
        <title>Aegilops tauschii genome assembly Aet v5.0 features greater sequence contiguity and improved annotation.</title>
        <authorList>
            <person name="Wang L."/>
            <person name="Zhu T."/>
            <person name="Rodriguez J.C."/>
            <person name="Deal K.R."/>
            <person name="Dubcovsky J."/>
            <person name="McGuire P.E."/>
            <person name="Lux T."/>
            <person name="Spannagl M."/>
            <person name="Mayer K.F.X."/>
            <person name="Baldrich P."/>
            <person name="Meyers B.C."/>
            <person name="Huo N."/>
            <person name="Gu Y.Q."/>
            <person name="Zhou H."/>
            <person name="Devos K.M."/>
            <person name="Bennetzen J.L."/>
            <person name="Unver T."/>
            <person name="Budak H."/>
            <person name="Gulick P.J."/>
            <person name="Galiba G."/>
            <person name="Kalapos B."/>
            <person name="Nelson D.R."/>
            <person name="Li P."/>
            <person name="You F.M."/>
            <person name="Luo M.C."/>
            <person name="Dvorak J."/>
        </authorList>
    </citation>
    <scope>NUCLEOTIDE SEQUENCE [LARGE SCALE GENOMIC DNA]</scope>
    <source>
        <strain evidence="3">cv. AL8/78</strain>
    </source>
</reference>
<dbReference type="Proteomes" id="UP000015105">
    <property type="component" value="Chromosome 3D"/>
</dbReference>
<dbReference type="Pfam" id="PF13976">
    <property type="entry name" value="gag_pre-integrs"/>
    <property type="match status" value="1"/>
</dbReference>
<dbReference type="EnsemblPlants" id="AET3Gv20286300.1">
    <property type="protein sequence ID" value="AET3Gv20286300.1"/>
    <property type="gene ID" value="AET3Gv20286300"/>
</dbReference>
<dbReference type="AlphaFoldDB" id="A0A453EBS9"/>
<sequence length="157" mass="17264">MRHSRLIINPRHGTRRSFTPPSTISPSTAAAAGMTGSLTPVLPHIWRTIPDLLTRRVILRCDSPDDLYPLVSGPQALLAEISDLWHQRLGHPGHAALSKTLSSFKFSCNKAMSTTCHACRLGKHVRLPFKQSDSQASFPFALMHCDVWTSPIKSVSG</sequence>
<protein>
    <recommendedName>
        <fullName evidence="2">GAG-pre-integrase domain-containing protein</fullName>
    </recommendedName>
</protein>
<evidence type="ECO:0000259" key="2">
    <source>
        <dbReference type="Pfam" id="PF13976"/>
    </source>
</evidence>
<organism evidence="3 4">
    <name type="scientific">Aegilops tauschii subsp. strangulata</name>
    <name type="common">Goatgrass</name>
    <dbReference type="NCBI Taxonomy" id="200361"/>
    <lineage>
        <taxon>Eukaryota</taxon>
        <taxon>Viridiplantae</taxon>
        <taxon>Streptophyta</taxon>
        <taxon>Embryophyta</taxon>
        <taxon>Tracheophyta</taxon>
        <taxon>Spermatophyta</taxon>
        <taxon>Magnoliopsida</taxon>
        <taxon>Liliopsida</taxon>
        <taxon>Poales</taxon>
        <taxon>Poaceae</taxon>
        <taxon>BOP clade</taxon>
        <taxon>Pooideae</taxon>
        <taxon>Triticodae</taxon>
        <taxon>Triticeae</taxon>
        <taxon>Triticinae</taxon>
        <taxon>Aegilops</taxon>
    </lineage>
</organism>
<evidence type="ECO:0000313" key="4">
    <source>
        <dbReference type="Proteomes" id="UP000015105"/>
    </source>
</evidence>
<keyword evidence="4" id="KW-1185">Reference proteome</keyword>
<reference evidence="4" key="2">
    <citation type="journal article" date="2017" name="Nat. Plants">
        <title>The Aegilops tauschii genome reveals multiple impacts of transposons.</title>
        <authorList>
            <person name="Zhao G."/>
            <person name="Zou C."/>
            <person name="Li K."/>
            <person name="Wang K."/>
            <person name="Li T."/>
            <person name="Gao L."/>
            <person name="Zhang X."/>
            <person name="Wang H."/>
            <person name="Yang Z."/>
            <person name="Liu X."/>
            <person name="Jiang W."/>
            <person name="Mao L."/>
            <person name="Kong X."/>
            <person name="Jiao Y."/>
            <person name="Jia J."/>
        </authorList>
    </citation>
    <scope>NUCLEOTIDE SEQUENCE [LARGE SCALE GENOMIC DNA]</scope>
    <source>
        <strain evidence="4">cv. AL8/78</strain>
    </source>
</reference>
<dbReference type="InterPro" id="IPR025724">
    <property type="entry name" value="GAG-pre-integrase_dom"/>
</dbReference>
<reference evidence="3" key="4">
    <citation type="submission" date="2019-03" db="UniProtKB">
        <authorList>
            <consortium name="EnsemblPlants"/>
        </authorList>
    </citation>
    <scope>IDENTIFICATION</scope>
</reference>
<name>A0A453EBS9_AEGTS</name>
<evidence type="ECO:0000256" key="1">
    <source>
        <dbReference type="SAM" id="MobiDB-lite"/>
    </source>
</evidence>
<feature type="region of interest" description="Disordered" evidence="1">
    <location>
        <begin position="1"/>
        <end position="24"/>
    </location>
</feature>
<accession>A0A453EBS9</accession>
<evidence type="ECO:0000313" key="3">
    <source>
        <dbReference type="EnsemblPlants" id="AET3Gv20286300.1"/>
    </source>
</evidence>
<feature type="domain" description="GAG-pre-integrase" evidence="2">
    <location>
        <begin position="81"/>
        <end position="124"/>
    </location>
</feature>